<name>A0A8T2KT56_ASTMX</name>
<comment type="caution">
    <text evidence="1">The sequence shown here is derived from an EMBL/GenBank/DDBJ whole genome shotgun (WGS) entry which is preliminary data.</text>
</comment>
<proteinExistence type="predicted"/>
<dbReference type="AlphaFoldDB" id="A0A8T2KT56"/>
<protein>
    <submittedName>
        <fullName evidence="1">Uncharacterized protein</fullName>
    </submittedName>
</protein>
<accession>A0A8T2KT56</accession>
<dbReference type="EMBL" id="JAICCE010000025">
    <property type="protein sequence ID" value="KAG9259981.1"/>
    <property type="molecule type" value="Genomic_DNA"/>
</dbReference>
<evidence type="ECO:0000313" key="2">
    <source>
        <dbReference type="Proteomes" id="UP000752171"/>
    </source>
</evidence>
<dbReference type="Proteomes" id="UP000752171">
    <property type="component" value="Unassembled WGS sequence"/>
</dbReference>
<evidence type="ECO:0000313" key="1">
    <source>
        <dbReference type="EMBL" id="KAG9259981.1"/>
    </source>
</evidence>
<sequence>MCKILNLSKMFRDLKSVLDGPSQQTWMNLQSSRCPKKDHHHYSHILITNLRAWCTMRINGSFGFSQRETQMLARAPIL</sequence>
<gene>
    <name evidence="1" type="ORF">AMEX_G27623</name>
</gene>
<organism evidence="1 2">
    <name type="scientific">Astyanax mexicanus</name>
    <name type="common">Blind cave fish</name>
    <name type="synonym">Astyanax fasciatus mexicanus</name>
    <dbReference type="NCBI Taxonomy" id="7994"/>
    <lineage>
        <taxon>Eukaryota</taxon>
        <taxon>Metazoa</taxon>
        <taxon>Chordata</taxon>
        <taxon>Craniata</taxon>
        <taxon>Vertebrata</taxon>
        <taxon>Euteleostomi</taxon>
        <taxon>Actinopterygii</taxon>
        <taxon>Neopterygii</taxon>
        <taxon>Teleostei</taxon>
        <taxon>Ostariophysi</taxon>
        <taxon>Characiformes</taxon>
        <taxon>Characoidei</taxon>
        <taxon>Acestrorhamphidae</taxon>
        <taxon>Acestrorhamphinae</taxon>
        <taxon>Astyanax</taxon>
    </lineage>
</organism>
<reference evidence="1 2" key="1">
    <citation type="submission" date="2021-07" db="EMBL/GenBank/DDBJ databases">
        <authorList>
            <person name="Imarazene B."/>
            <person name="Zahm M."/>
            <person name="Klopp C."/>
            <person name="Cabau C."/>
            <person name="Beille S."/>
            <person name="Jouanno E."/>
            <person name="Castinel A."/>
            <person name="Lluch J."/>
            <person name="Gil L."/>
            <person name="Kuchtly C."/>
            <person name="Lopez Roques C."/>
            <person name="Donnadieu C."/>
            <person name="Parrinello H."/>
            <person name="Journot L."/>
            <person name="Du K."/>
            <person name="Schartl M."/>
            <person name="Retaux S."/>
            <person name="Guiguen Y."/>
        </authorList>
    </citation>
    <scope>NUCLEOTIDE SEQUENCE [LARGE SCALE GENOMIC DNA]</scope>
    <source>
        <strain evidence="1">Pach_M1</strain>
        <tissue evidence="1">Testis</tissue>
    </source>
</reference>